<evidence type="ECO:0000313" key="7">
    <source>
        <dbReference type="EMBL" id="CAD7701327.1"/>
    </source>
</evidence>
<dbReference type="Proteomes" id="UP000708148">
    <property type="component" value="Unassembled WGS sequence"/>
</dbReference>
<dbReference type="GO" id="GO:0016020">
    <property type="term" value="C:membrane"/>
    <property type="evidence" value="ECO:0007669"/>
    <property type="project" value="UniProtKB-SubCell"/>
</dbReference>
<gene>
    <name evidence="7" type="ORF">OSTQU699_LOCUS6686</name>
</gene>
<dbReference type="GO" id="GO:0032469">
    <property type="term" value="P:endoplasmic reticulum calcium ion homeostasis"/>
    <property type="evidence" value="ECO:0007669"/>
    <property type="project" value="InterPro"/>
</dbReference>
<sequence>MHRPVAQGAATCALLALLLPHALLLSPCLAADLEGFGEEEGLCGDASDAHRSGNPAEVAASMPESTAESSPGLDGERVEWDEDEFEGVGDDWAHRQGRDRRRGAEGDGDSGEGDKGKDADSYHFEIAAVVALLVYGVNVWIGTTANEAIALAWAKTATADGGVLDENFTLLGPGDSIRGEQLVREHESLFKLYGGGRRHCDGFLATLDLRAREDLLSMASYLLLRRDDHLNVEVYMSEGCMPPTVLAVGAPKVVRELARDCEDLRTYAKAVGVRQVADWATDRWAVVAESSEVFYDLIGERFVELVFGESAYESTGRSLRYLHFTSEMDGSSHKNVLRFSFVLPPLKQMGEISNLLELVPMFVDAVGGYRMSPEGRRRADRRRADEAERRLREGDQARRDAITKKRREADTERLKRLSPKEAQKWVSRQAKVHTRRWVKQRAVRA</sequence>
<dbReference type="EMBL" id="CAJHUC010001497">
    <property type="protein sequence ID" value="CAD7701327.1"/>
    <property type="molecule type" value="Genomic_DNA"/>
</dbReference>
<feature type="chain" id="PRO_5035773651" description="DUF1682 family protein" evidence="6">
    <location>
        <begin position="31"/>
        <end position="445"/>
    </location>
</feature>
<protein>
    <recommendedName>
        <fullName evidence="9">DUF1682 family protein</fullName>
    </recommendedName>
</protein>
<dbReference type="OrthoDB" id="10039147at2759"/>
<feature type="region of interest" description="Disordered" evidence="5">
    <location>
        <begin position="373"/>
        <end position="428"/>
    </location>
</feature>
<proteinExistence type="predicted"/>
<name>A0A8S1J2N5_9CHLO</name>
<keyword evidence="2" id="KW-0812">Transmembrane</keyword>
<comment type="caution">
    <text evidence="7">The sequence shown here is derived from an EMBL/GenBank/DDBJ whole genome shotgun (WGS) entry which is preliminary data.</text>
</comment>
<evidence type="ECO:0000256" key="4">
    <source>
        <dbReference type="ARBA" id="ARBA00023136"/>
    </source>
</evidence>
<dbReference type="InterPro" id="IPR012879">
    <property type="entry name" value="CCDC47"/>
</dbReference>
<keyword evidence="8" id="KW-1185">Reference proteome</keyword>
<evidence type="ECO:0000256" key="3">
    <source>
        <dbReference type="ARBA" id="ARBA00022989"/>
    </source>
</evidence>
<organism evidence="7 8">
    <name type="scientific">Ostreobium quekettii</name>
    <dbReference type="NCBI Taxonomy" id="121088"/>
    <lineage>
        <taxon>Eukaryota</taxon>
        <taxon>Viridiplantae</taxon>
        <taxon>Chlorophyta</taxon>
        <taxon>core chlorophytes</taxon>
        <taxon>Ulvophyceae</taxon>
        <taxon>TCBD clade</taxon>
        <taxon>Bryopsidales</taxon>
        <taxon>Ostreobineae</taxon>
        <taxon>Ostreobiaceae</taxon>
        <taxon>Ostreobium</taxon>
    </lineage>
</organism>
<feature type="compositionally biased region" description="Basic and acidic residues" evidence="5">
    <location>
        <begin position="373"/>
        <end position="423"/>
    </location>
</feature>
<evidence type="ECO:0008006" key="9">
    <source>
        <dbReference type="Google" id="ProtNLM"/>
    </source>
</evidence>
<reference evidence="7" key="1">
    <citation type="submission" date="2020-12" db="EMBL/GenBank/DDBJ databases">
        <authorList>
            <person name="Iha C."/>
        </authorList>
    </citation>
    <scope>NUCLEOTIDE SEQUENCE</scope>
</reference>
<dbReference type="Pfam" id="PF07946">
    <property type="entry name" value="CCDC47"/>
    <property type="match status" value="1"/>
</dbReference>
<dbReference type="GO" id="GO:0005509">
    <property type="term" value="F:calcium ion binding"/>
    <property type="evidence" value="ECO:0007669"/>
    <property type="project" value="InterPro"/>
</dbReference>
<accession>A0A8S1J2N5</accession>
<feature type="signal peptide" evidence="6">
    <location>
        <begin position="1"/>
        <end position="30"/>
    </location>
</feature>
<evidence type="ECO:0000256" key="2">
    <source>
        <dbReference type="ARBA" id="ARBA00022692"/>
    </source>
</evidence>
<feature type="compositionally biased region" description="Acidic residues" evidence="5">
    <location>
        <begin position="79"/>
        <end position="89"/>
    </location>
</feature>
<dbReference type="PANTHER" id="PTHR12883">
    <property type="entry name" value="ADIPOCYTE-SPECIFIC PROTEIN 4-RELATED"/>
    <property type="match status" value="1"/>
</dbReference>
<dbReference type="GO" id="GO:0005783">
    <property type="term" value="C:endoplasmic reticulum"/>
    <property type="evidence" value="ECO:0007669"/>
    <property type="project" value="InterPro"/>
</dbReference>
<keyword evidence="3" id="KW-1133">Transmembrane helix</keyword>
<keyword evidence="4" id="KW-0472">Membrane</keyword>
<comment type="subcellular location">
    <subcellularLocation>
        <location evidence="1">Membrane</location>
        <topology evidence="1">Single-pass membrane protein</topology>
    </subcellularLocation>
</comment>
<evidence type="ECO:0000313" key="8">
    <source>
        <dbReference type="Proteomes" id="UP000708148"/>
    </source>
</evidence>
<dbReference type="PANTHER" id="PTHR12883:SF0">
    <property type="entry name" value="PAT COMPLEX SUBUNIT CCDC47"/>
    <property type="match status" value="1"/>
</dbReference>
<evidence type="ECO:0000256" key="1">
    <source>
        <dbReference type="ARBA" id="ARBA00004167"/>
    </source>
</evidence>
<evidence type="ECO:0000256" key="5">
    <source>
        <dbReference type="SAM" id="MobiDB-lite"/>
    </source>
</evidence>
<feature type="region of interest" description="Disordered" evidence="5">
    <location>
        <begin position="44"/>
        <end position="117"/>
    </location>
</feature>
<keyword evidence="6" id="KW-0732">Signal</keyword>
<evidence type="ECO:0000256" key="6">
    <source>
        <dbReference type="SAM" id="SignalP"/>
    </source>
</evidence>
<dbReference type="AlphaFoldDB" id="A0A8S1J2N5"/>